<dbReference type="AlphaFoldDB" id="A0A8J6A5H6"/>
<organism evidence="1 2">
    <name type="scientific">Galemys pyrenaicus</name>
    <name type="common">Iberian desman</name>
    <name type="synonym">Pyrenean desman</name>
    <dbReference type="NCBI Taxonomy" id="202257"/>
    <lineage>
        <taxon>Eukaryota</taxon>
        <taxon>Metazoa</taxon>
        <taxon>Chordata</taxon>
        <taxon>Craniata</taxon>
        <taxon>Vertebrata</taxon>
        <taxon>Euteleostomi</taxon>
        <taxon>Mammalia</taxon>
        <taxon>Eutheria</taxon>
        <taxon>Laurasiatheria</taxon>
        <taxon>Eulipotyphla</taxon>
        <taxon>Talpidae</taxon>
        <taxon>Galemys</taxon>
    </lineage>
</organism>
<gene>
    <name evidence="1" type="ORF">J0S82_003813</name>
</gene>
<protein>
    <submittedName>
        <fullName evidence="1">Uncharacterized protein</fullName>
    </submittedName>
</protein>
<dbReference type="EMBL" id="JAGFMF010011752">
    <property type="protein sequence ID" value="KAG8514213.1"/>
    <property type="molecule type" value="Genomic_DNA"/>
</dbReference>
<dbReference type="Proteomes" id="UP000700334">
    <property type="component" value="Unassembled WGS sequence"/>
</dbReference>
<sequence>MTFNPFLTWYHSTNSKSYFNVPSCVHRRREPSPRNWGQVYRKKQAVYTEWMQVSTLVGIHLSRAVIIRLKSDKDQDNILEEKAKS</sequence>
<name>A0A8J6A5H6_GALPY</name>
<keyword evidence="2" id="KW-1185">Reference proteome</keyword>
<evidence type="ECO:0000313" key="1">
    <source>
        <dbReference type="EMBL" id="KAG8514213.1"/>
    </source>
</evidence>
<dbReference type="InterPro" id="IPR014722">
    <property type="entry name" value="Rib_uL2_dom2"/>
</dbReference>
<evidence type="ECO:0000313" key="2">
    <source>
        <dbReference type="Proteomes" id="UP000700334"/>
    </source>
</evidence>
<reference evidence="1" key="1">
    <citation type="journal article" date="2021" name="Evol. Appl.">
        <title>The genome of the Pyrenean desman and the effects of bottlenecks and inbreeding on the genomic landscape of an endangered species.</title>
        <authorList>
            <person name="Escoda L."/>
            <person name="Castresana J."/>
        </authorList>
    </citation>
    <scope>NUCLEOTIDE SEQUENCE</scope>
    <source>
        <strain evidence="1">IBE-C5619</strain>
    </source>
</reference>
<comment type="caution">
    <text evidence="1">The sequence shown here is derived from an EMBL/GenBank/DDBJ whole genome shotgun (WGS) entry which is preliminary data.</text>
</comment>
<dbReference type="Gene3D" id="2.30.30.30">
    <property type="match status" value="1"/>
</dbReference>
<proteinExistence type="predicted"/>
<accession>A0A8J6A5H6</accession>